<gene>
    <name evidence="3" type="ORF">QRD43_15655</name>
</gene>
<dbReference type="Gene3D" id="2.40.160.10">
    <property type="entry name" value="Porin"/>
    <property type="match status" value="1"/>
</dbReference>
<name>A0ABT7LKF8_9BURK</name>
<dbReference type="Pfam" id="PF07396">
    <property type="entry name" value="Porin_O_P"/>
    <property type="match status" value="1"/>
</dbReference>
<dbReference type="InterPro" id="IPR010870">
    <property type="entry name" value="Porin_O/P"/>
</dbReference>
<feature type="signal peptide" evidence="2">
    <location>
        <begin position="1"/>
        <end position="25"/>
    </location>
</feature>
<evidence type="ECO:0000313" key="4">
    <source>
        <dbReference type="Proteomes" id="UP001238603"/>
    </source>
</evidence>
<dbReference type="Proteomes" id="UP001238603">
    <property type="component" value="Unassembled WGS sequence"/>
</dbReference>
<evidence type="ECO:0000256" key="2">
    <source>
        <dbReference type="SAM" id="SignalP"/>
    </source>
</evidence>
<proteinExistence type="predicted"/>
<sequence>MNTKTLPLLSTLSLSLMLALAPAHAQTATEQDLLRRVDQLAAELNKLRAELAQVQQQRAAEAAKPTPATPAPAPVLAETERPSAAPATVLSGYAELNYNRPTKKSQDAQADLRRLVLGYQHRFDERTKVVAEIEVEHAVASADDAGEVAIEQAYVEHQFHPNWAVRGGLFLVPMGLINENHEPTAYYGVERNFVETAIIPSTWREGGIQLVGQLDSGWTLQGGISTGFDLNKWDATSSEGRESPLGAIHQEMALARSRDLAVFGAANYRGIPGLLLGGSIFTGQATHMQQANESRITLWDLHARWTPGPWDLSAVYTRGTISNTAALNLPLVGGDSLIPSRFDGAYVQAAYKLWEQGSYVLKPFARWERYNTAAAFADLGAGLTPEVQAAEQVYTFGANFEFAPGVVLKADVQRFKQNKDLNRLNLGLGWSF</sequence>
<evidence type="ECO:0000256" key="1">
    <source>
        <dbReference type="SAM" id="MobiDB-lite"/>
    </source>
</evidence>
<dbReference type="RefSeq" id="WP_285983434.1">
    <property type="nucleotide sequence ID" value="NZ_JASVDS010000004.1"/>
</dbReference>
<reference evidence="3 4" key="1">
    <citation type="submission" date="2023-06" db="EMBL/GenBank/DDBJ databases">
        <title>Pelomonas sp. APW6 16S ribosomal RNA gene genome sequencing and assembly.</title>
        <authorList>
            <person name="Woo H."/>
        </authorList>
    </citation>
    <scope>NUCLEOTIDE SEQUENCE [LARGE SCALE GENOMIC DNA]</scope>
    <source>
        <strain evidence="3 4">APW6</strain>
    </source>
</reference>
<comment type="caution">
    <text evidence="3">The sequence shown here is derived from an EMBL/GenBank/DDBJ whole genome shotgun (WGS) entry which is preliminary data.</text>
</comment>
<evidence type="ECO:0008006" key="5">
    <source>
        <dbReference type="Google" id="ProtNLM"/>
    </source>
</evidence>
<dbReference type="EMBL" id="JASVDS010000004">
    <property type="protein sequence ID" value="MDL5033349.1"/>
    <property type="molecule type" value="Genomic_DNA"/>
</dbReference>
<organism evidence="3 4">
    <name type="scientific">Roseateles subflavus</name>
    <dbReference type="NCBI Taxonomy" id="3053353"/>
    <lineage>
        <taxon>Bacteria</taxon>
        <taxon>Pseudomonadati</taxon>
        <taxon>Pseudomonadota</taxon>
        <taxon>Betaproteobacteria</taxon>
        <taxon>Burkholderiales</taxon>
        <taxon>Sphaerotilaceae</taxon>
        <taxon>Roseateles</taxon>
    </lineage>
</organism>
<feature type="chain" id="PRO_5046627111" description="Phosphate-selective porin O and P" evidence="2">
    <location>
        <begin position="26"/>
        <end position="432"/>
    </location>
</feature>
<dbReference type="SUPFAM" id="SSF56935">
    <property type="entry name" value="Porins"/>
    <property type="match status" value="1"/>
</dbReference>
<feature type="region of interest" description="Disordered" evidence="1">
    <location>
        <begin position="58"/>
        <end position="81"/>
    </location>
</feature>
<keyword evidence="4" id="KW-1185">Reference proteome</keyword>
<dbReference type="InterPro" id="IPR023614">
    <property type="entry name" value="Porin_dom_sf"/>
</dbReference>
<accession>A0ABT7LKF8</accession>
<keyword evidence="2" id="KW-0732">Signal</keyword>
<evidence type="ECO:0000313" key="3">
    <source>
        <dbReference type="EMBL" id="MDL5033349.1"/>
    </source>
</evidence>
<protein>
    <recommendedName>
        <fullName evidence="5">Phosphate-selective porin O and P</fullName>
    </recommendedName>
</protein>